<proteinExistence type="predicted"/>
<evidence type="ECO:0000313" key="2">
    <source>
        <dbReference type="WBParaSite" id="Hba_16300"/>
    </source>
</evidence>
<name>A0A1I7XF52_HETBA</name>
<dbReference type="Proteomes" id="UP000095283">
    <property type="component" value="Unplaced"/>
</dbReference>
<dbReference type="PANTHER" id="PTHR46068">
    <property type="entry name" value="PROTEIN CBG27172"/>
    <property type="match status" value="1"/>
</dbReference>
<evidence type="ECO:0000313" key="1">
    <source>
        <dbReference type="Proteomes" id="UP000095283"/>
    </source>
</evidence>
<protein>
    <submittedName>
        <fullName evidence="2">HTH_Tnp_Tc3_2 domain-containing protein</fullName>
    </submittedName>
</protein>
<keyword evidence="1" id="KW-1185">Reference proteome</keyword>
<reference evidence="2" key="1">
    <citation type="submission" date="2016-11" db="UniProtKB">
        <authorList>
            <consortium name="WormBaseParasite"/>
        </authorList>
    </citation>
    <scope>IDENTIFICATION</scope>
</reference>
<dbReference type="AlphaFoldDB" id="A0A1I7XF52"/>
<sequence length="171" mass="20063">MWFKTNTQTTIEHIQGAPRVLIRKTSFKPLVSELLFHVQSSMHYHLLRVLRSSVTRMPLQRPVKRYHELSTVEDNPRSGAPRSVNTSRAREIVEKRIVRDDKILMRKMASDLNISPTSVRRIIKHEVGFYSHEIHRPNVLTEETKIDRYETAKKLPSIVRQGRFAHVLFTN</sequence>
<dbReference type="PANTHER" id="PTHR46068:SF1">
    <property type="entry name" value="TRANSPOSASE IS30-LIKE HTH DOMAIN-CONTAINING PROTEIN"/>
    <property type="match status" value="1"/>
</dbReference>
<accession>A0A1I7XF52</accession>
<dbReference type="WBParaSite" id="Hba_16300">
    <property type="protein sequence ID" value="Hba_16300"/>
    <property type="gene ID" value="Hba_16300"/>
</dbReference>
<organism evidence="1 2">
    <name type="scientific">Heterorhabditis bacteriophora</name>
    <name type="common">Entomopathogenic nematode worm</name>
    <dbReference type="NCBI Taxonomy" id="37862"/>
    <lineage>
        <taxon>Eukaryota</taxon>
        <taxon>Metazoa</taxon>
        <taxon>Ecdysozoa</taxon>
        <taxon>Nematoda</taxon>
        <taxon>Chromadorea</taxon>
        <taxon>Rhabditida</taxon>
        <taxon>Rhabditina</taxon>
        <taxon>Rhabditomorpha</taxon>
        <taxon>Strongyloidea</taxon>
        <taxon>Heterorhabditidae</taxon>
        <taxon>Heterorhabditis</taxon>
    </lineage>
</organism>